<dbReference type="Proteomes" id="UP000244336">
    <property type="component" value="Chromosome 4"/>
</dbReference>
<name>A0A2T7DYB8_9POAL</name>
<gene>
    <name evidence="2" type="ORF">GQ55_4G141800</name>
</gene>
<feature type="region of interest" description="Disordered" evidence="1">
    <location>
        <begin position="1"/>
        <end position="64"/>
    </location>
</feature>
<sequence length="64" mass="7175">MIGQVNSETGRDSWRAAKERGHERPGNARCASSPCLPPPRRKRARNPPGLPVPRRNPRPRDSHS</sequence>
<dbReference type="EMBL" id="CM009752">
    <property type="protein sequence ID" value="PUZ60555.1"/>
    <property type="molecule type" value="Genomic_DNA"/>
</dbReference>
<reference evidence="2 3" key="1">
    <citation type="submission" date="2018-04" db="EMBL/GenBank/DDBJ databases">
        <title>WGS assembly of Panicum hallii var. hallii HAL2.</title>
        <authorList>
            <person name="Lovell J."/>
            <person name="Jenkins J."/>
            <person name="Lowry D."/>
            <person name="Mamidi S."/>
            <person name="Sreedasyam A."/>
            <person name="Weng X."/>
            <person name="Barry K."/>
            <person name="Bonette J."/>
            <person name="Campitelli B."/>
            <person name="Daum C."/>
            <person name="Gordon S."/>
            <person name="Gould B."/>
            <person name="Lipzen A."/>
            <person name="MacQueen A."/>
            <person name="Palacio-Mejia J."/>
            <person name="Plott C."/>
            <person name="Shakirov E."/>
            <person name="Shu S."/>
            <person name="Yoshinaga Y."/>
            <person name="Zane M."/>
            <person name="Rokhsar D."/>
            <person name="Grimwood J."/>
            <person name="Schmutz J."/>
            <person name="Juenger T."/>
        </authorList>
    </citation>
    <scope>NUCLEOTIDE SEQUENCE [LARGE SCALE GENOMIC DNA]</scope>
    <source>
        <strain evidence="3">cv. HAL2</strain>
    </source>
</reference>
<dbReference type="AlphaFoldDB" id="A0A2T7DYB8"/>
<organism evidence="2 3">
    <name type="scientific">Panicum hallii var. hallii</name>
    <dbReference type="NCBI Taxonomy" id="1504633"/>
    <lineage>
        <taxon>Eukaryota</taxon>
        <taxon>Viridiplantae</taxon>
        <taxon>Streptophyta</taxon>
        <taxon>Embryophyta</taxon>
        <taxon>Tracheophyta</taxon>
        <taxon>Spermatophyta</taxon>
        <taxon>Magnoliopsida</taxon>
        <taxon>Liliopsida</taxon>
        <taxon>Poales</taxon>
        <taxon>Poaceae</taxon>
        <taxon>PACMAD clade</taxon>
        <taxon>Panicoideae</taxon>
        <taxon>Panicodae</taxon>
        <taxon>Paniceae</taxon>
        <taxon>Panicinae</taxon>
        <taxon>Panicum</taxon>
        <taxon>Panicum sect. Panicum</taxon>
    </lineage>
</organism>
<evidence type="ECO:0000313" key="2">
    <source>
        <dbReference type="EMBL" id="PUZ60555.1"/>
    </source>
</evidence>
<evidence type="ECO:0000313" key="3">
    <source>
        <dbReference type="Proteomes" id="UP000244336"/>
    </source>
</evidence>
<protein>
    <submittedName>
        <fullName evidence="2">Uncharacterized protein</fullName>
    </submittedName>
</protein>
<proteinExistence type="predicted"/>
<dbReference type="Gramene" id="PUZ60555">
    <property type="protein sequence ID" value="PUZ60555"/>
    <property type="gene ID" value="GQ55_4G141800"/>
</dbReference>
<feature type="compositionally biased region" description="Basic and acidic residues" evidence="1">
    <location>
        <begin position="9"/>
        <end position="26"/>
    </location>
</feature>
<accession>A0A2T7DYB8</accession>
<keyword evidence="3" id="KW-1185">Reference proteome</keyword>
<evidence type="ECO:0000256" key="1">
    <source>
        <dbReference type="SAM" id="MobiDB-lite"/>
    </source>
</evidence>